<evidence type="ECO:0000313" key="3">
    <source>
        <dbReference type="EMBL" id="SEP11941.1"/>
    </source>
</evidence>
<evidence type="ECO:0000313" key="5">
    <source>
        <dbReference type="Proteomes" id="UP000198939"/>
    </source>
</evidence>
<dbReference type="STRING" id="501024.RTCCBAU85039_5923"/>
<dbReference type="EMBL" id="FNXB01000051">
    <property type="protein sequence ID" value="SEI18534.1"/>
    <property type="molecule type" value="Genomic_DNA"/>
</dbReference>
<reference evidence="2" key="1">
    <citation type="submission" date="2016-10" db="EMBL/GenBank/DDBJ databases">
        <authorList>
            <person name="de Groot N.N."/>
        </authorList>
    </citation>
    <scope>NUCLEOTIDE SEQUENCE [LARGE SCALE GENOMIC DNA]</scope>
    <source>
        <strain evidence="2">CCBAU85039</strain>
    </source>
</reference>
<reference evidence="3 5" key="2">
    <citation type="submission" date="2016-10" db="EMBL/GenBank/DDBJ databases">
        <authorList>
            <person name="Varghese N."/>
            <person name="Submissions S."/>
        </authorList>
    </citation>
    <scope>NUCLEOTIDE SEQUENCE [LARGE SCALE GENOMIC DNA]</scope>
    <source>
        <strain evidence="3 5">CGMCC 1.7071</strain>
    </source>
</reference>
<dbReference type="Proteomes" id="UP000198939">
    <property type="component" value="Unassembled WGS sequence"/>
</dbReference>
<protein>
    <recommendedName>
        <fullName evidence="1">YjiS-like domain-containing protein</fullName>
    </recommendedName>
</protein>
<dbReference type="OrthoDB" id="7361021at2"/>
<reference evidence="4" key="3">
    <citation type="submission" date="2016-10" db="EMBL/GenBank/DDBJ databases">
        <authorList>
            <person name="Wibberg D."/>
        </authorList>
    </citation>
    <scope>NUCLEOTIDE SEQUENCE [LARGE SCALE GENOMIC DNA]</scope>
</reference>
<dbReference type="Pfam" id="PF06568">
    <property type="entry name" value="YjiS-like"/>
    <property type="match status" value="1"/>
</dbReference>
<evidence type="ECO:0000313" key="4">
    <source>
        <dbReference type="Proteomes" id="UP000183063"/>
    </source>
</evidence>
<dbReference type="InterPro" id="IPR009506">
    <property type="entry name" value="YjiS-like"/>
</dbReference>
<feature type="domain" description="YjiS-like" evidence="1">
    <location>
        <begin position="28"/>
        <end position="63"/>
    </location>
</feature>
<sequence>MSESIWIISRPEVTRSLWSPPRIVKAAWAAIVRCAVRRSAVARLRDLDGDALKDIGLARSEIEKAAYGLMARRETQARPDHS</sequence>
<accession>A0A1H8V9E9</accession>
<proteinExistence type="predicted"/>
<dbReference type="AlphaFoldDB" id="A0A1H8V9E9"/>
<evidence type="ECO:0000259" key="1">
    <source>
        <dbReference type="Pfam" id="PF06568"/>
    </source>
</evidence>
<keyword evidence="5" id="KW-1185">Reference proteome</keyword>
<dbReference type="EMBL" id="FOCV01000040">
    <property type="protein sequence ID" value="SEP11941.1"/>
    <property type="molecule type" value="Genomic_DNA"/>
</dbReference>
<evidence type="ECO:0000313" key="2">
    <source>
        <dbReference type="EMBL" id="SEI18534.1"/>
    </source>
</evidence>
<organism evidence="2 4">
    <name type="scientific">Rhizobium tibeticum</name>
    <dbReference type="NCBI Taxonomy" id="501024"/>
    <lineage>
        <taxon>Bacteria</taxon>
        <taxon>Pseudomonadati</taxon>
        <taxon>Pseudomonadota</taxon>
        <taxon>Alphaproteobacteria</taxon>
        <taxon>Hyphomicrobiales</taxon>
        <taxon>Rhizobiaceae</taxon>
        <taxon>Rhizobium/Agrobacterium group</taxon>
        <taxon>Rhizobium</taxon>
    </lineage>
</organism>
<name>A0A1H8V9E9_9HYPH</name>
<dbReference type="RefSeq" id="WP_083540022.1">
    <property type="nucleotide sequence ID" value="NZ_FNXB01000051.1"/>
</dbReference>
<gene>
    <name evidence="2" type="ORF">RTCCBAU85039_5923</name>
    <name evidence="3" type="ORF">SAMN05216228_104030</name>
</gene>
<dbReference type="Proteomes" id="UP000183063">
    <property type="component" value="Unassembled WGS sequence"/>
</dbReference>